<evidence type="ECO:0000313" key="4">
    <source>
        <dbReference type="Proteomes" id="UP000654573"/>
    </source>
</evidence>
<sequence length="395" mass="44672">MKRKKLGIALGVLLCAIAGAGGIWAFAAAETSVTNRLSTSVVDIKLETYKETGEREVPFTEKDRNIQMMPGMVLSQIPKITNKAIDCYVRAGIAIEGKREVERPLSLEDISGFSKDWVRHGEYYYYTKVLKHGEEASLFRTITIPKEWDTQYDADGVADYYTLNDWDITIKVDAVQAANFTPDLGKEDPWGTEGEDYVIQECIHEDGYELTAYQKREPLELTVVYEGESRKLIASPEDFFSSLPKLVPGDEKEGVFSMKNKGEKKQDFYFRTEILEEKDILEKIRLKIDTGGETIYEGPLNAEKLNGYSKLCSLEKGESQDVAFRITVPKELDNRYTLNDCKVKWMFKTAEEPEHAVPVKTGDTLWQDAVPYILALAGAGGLVIAVIRKKRRKKC</sequence>
<keyword evidence="1" id="KW-0472">Membrane</keyword>
<protein>
    <submittedName>
        <fullName evidence="3">Uncharacterized protein</fullName>
    </submittedName>
</protein>
<evidence type="ECO:0000313" key="3">
    <source>
        <dbReference type="EMBL" id="MBC5671093.1"/>
    </source>
</evidence>
<dbReference type="RefSeq" id="WP_103731924.1">
    <property type="nucleotide sequence ID" value="NZ_JACOOU010000001.1"/>
</dbReference>
<feature type="transmembrane region" description="Helical" evidence="1">
    <location>
        <begin position="369"/>
        <end position="387"/>
    </location>
</feature>
<reference evidence="3 4" key="1">
    <citation type="submission" date="2020-08" db="EMBL/GenBank/DDBJ databases">
        <title>Genome public.</title>
        <authorList>
            <person name="Liu C."/>
            <person name="Sun Q."/>
        </authorList>
    </citation>
    <scope>NUCLEOTIDE SEQUENCE [LARGE SCALE GENOMIC DNA]</scope>
    <source>
        <strain evidence="3 4">NSJ-34</strain>
    </source>
</reference>
<name>A0ABR7F7E7_9FIRM</name>
<feature type="signal peptide" evidence="2">
    <location>
        <begin position="1"/>
        <end position="20"/>
    </location>
</feature>
<keyword evidence="1" id="KW-1133">Transmembrane helix</keyword>
<gene>
    <name evidence="3" type="ORF">H8S76_02450</name>
</gene>
<comment type="caution">
    <text evidence="3">The sequence shown here is derived from an EMBL/GenBank/DDBJ whole genome shotgun (WGS) entry which is preliminary data.</text>
</comment>
<keyword evidence="4" id="KW-1185">Reference proteome</keyword>
<organism evidence="3 4">
    <name type="scientific">Blautia celeris</name>
    <dbReference type="NCBI Taxonomy" id="2763026"/>
    <lineage>
        <taxon>Bacteria</taxon>
        <taxon>Bacillati</taxon>
        <taxon>Bacillota</taxon>
        <taxon>Clostridia</taxon>
        <taxon>Lachnospirales</taxon>
        <taxon>Lachnospiraceae</taxon>
        <taxon>Blautia</taxon>
    </lineage>
</organism>
<evidence type="ECO:0000256" key="2">
    <source>
        <dbReference type="SAM" id="SignalP"/>
    </source>
</evidence>
<keyword evidence="1" id="KW-0812">Transmembrane</keyword>
<keyword evidence="2" id="KW-0732">Signal</keyword>
<dbReference type="EMBL" id="JACOOU010000001">
    <property type="protein sequence ID" value="MBC5671093.1"/>
    <property type="molecule type" value="Genomic_DNA"/>
</dbReference>
<proteinExistence type="predicted"/>
<dbReference type="Proteomes" id="UP000654573">
    <property type="component" value="Unassembled WGS sequence"/>
</dbReference>
<feature type="chain" id="PRO_5046973613" evidence="2">
    <location>
        <begin position="21"/>
        <end position="395"/>
    </location>
</feature>
<accession>A0ABR7F7E7</accession>
<evidence type="ECO:0000256" key="1">
    <source>
        <dbReference type="SAM" id="Phobius"/>
    </source>
</evidence>